<dbReference type="GeneID" id="56305947"/>
<comment type="caution">
    <text evidence="1">The sequence shown here is derived from an EMBL/GenBank/DDBJ whole genome shotgun (WGS) entry which is preliminary data.</text>
</comment>
<accession>A0A2T1J2C6</accession>
<sequence length="75" mass="8399">MSFWQKLFSADQQQNAHKNQVVCVENDCACKSNAQLLEALAKATNEDVIAGITRVLVSRGYSRKELSEISHHPIQ</sequence>
<name>A0A2T1J2C6_ACIRA</name>
<evidence type="ECO:0000313" key="1">
    <source>
        <dbReference type="EMBL" id="TNX92397.1"/>
    </source>
</evidence>
<dbReference type="AlphaFoldDB" id="A0A2T1J2C6"/>
<dbReference type="RefSeq" id="WP_005020007.1">
    <property type="nucleotide sequence ID" value="NZ_BKHE01000016.1"/>
</dbReference>
<dbReference type="EMBL" id="VFBM01000004">
    <property type="protein sequence ID" value="TNX92397.1"/>
    <property type="molecule type" value="Genomic_DNA"/>
</dbReference>
<dbReference type="STRING" id="40216.GCA_001917365_02032"/>
<reference evidence="1 2" key="1">
    <citation type="submission" date="2019-06" db="EMBL/GenBank/DDBJ databases">
        <title>Genome of Acinetobacter radioresistens APH1, a phenol degrading strain.</title>
        <authorList>
            <person name="Liu Y."/>
        </authorList>
    </citation>
    <scope>NUCLEOTIDE SEQUENCE [LARGE SCALE GENOMIC DNA]</scope>
    <source>
        <strain evidence="1 2">APH1</strain>
    </source>
</reference>
<evidence type="ECO:0000313" key="2">
    <source>
        <dbReference type="Proteomes" id="UP000314285"/>
    </source>
</evidence>
<protein>
    <submittedName>
        <fullName evidence="1">Uncharacterized protein</fullName>
    </submittedName>
</protein>
<proteinExistence type="predicted"/>
<dbReference type="Proteomes" id="UP000314285">
    <property type="component" value="Unassembled WGS sequence"/>
</dbReference>
<organism evidence="1 2">
    <name type="scientific">Acinetobacter radioresistens</name>
    <dbReference type="NCBI Taxonomy" id="40216"/>
    <lineage>
        <taxon>Bacteria</taxon>
        <taxon>Pseudomonadati</taxon>
        <taxon>Pseudomonadota</taxon>
        <taxon>Gammaproteobacteria</taxon>
        <taxon>Moraxellales</taxon>
        <taxon>Moraxellaceae</taxon>
        <taxon>Acinetobacter</taxon>
    </lineage>
</organism>
<gene>
    <name evidence="1" type="ORF">FHY67_06480</name>
</gene>
<dbReference type="KEGG" id="arj:DOM24_07625"/>